<protein>
    <submittedName>
        <fullName evidence="1">Uncharacterized protein</fullName>
    </submittedName>
</protein>
<name>A0ACC0B6S6_CATRO</name>
<gene>
    <name evidence="1" type="ORF">M9H77_18190</name>
</gene>
<accession>A0ACC0B6S6</accession>
<reference evidence="2" key="1">
    <citation type="journal article" date="2023" name="Nat. Plants">
        <title>Single-cell RNA sequencing provides a high-resolution roadmap for understanding the multicellular compartmentation of specialized metabolism.</title>
        <authorList>
            <person name="Sun S."/>
            <person name="Shen X."/>
            <person name="Li Y."/>
            <person name="Li Y."/>
            <person name="Wang S."/>
            <person name="Li R."/>
            <person name="Zhang H."/>
            <person name="Shen G."/>
            <person name="Guo B."/>
            <person name="Wei J."/>
            <person name="Xu J."/>
            <person name="St-Pierre B."/>
            <person name="Chen S."/>
            <person name="Sun C."/>
        </authorList>
    </citation>
    <scope>NUCLEOTIDE SEQUENCE [LARGE SCALE GENOMIC DNA]</scope>
</reference>
<comment type="caution">
    <text evidence="1">The sequence shown here is derived from an EMBL/GenBank/DDBJ whole genome shotgun (WGS) entry which is preliminary data.</text>
</comment>
<keyword evidence="2" id="KW-1185">Reference proteome</keyword>
<proteinExistence type="predicted"/>
<organism evidence="1 2">
    <name type="scientific">Catharanthus roseus</name>
    <name type="common">Madagascar periwinkle</name>
    <name type="synonym">Vinca rosea</name>
    <dbReference type="NCBI Taxonomy" id="4058"/>
    <lineage>
        <taxon>Eukaryota</taxon>
        <taxon>Viridiplantae</taxon>
        <taxon>Streptophyta</taxon>
        <taxon>Embryophyta</taxon>
        <taxon>Tracheophyta</taxon>
        <taxon>Spermatophyta</taxon>
        <taxon>Magnoliopsida</taxon>
        <taxon>eudicotyledons</taxon>
        <taxon>Gunneridae</taxon>
        <taxon>Pentapetalae</taxon>
        <taxon>asterids</taxon>
        <taxon>lamiids</taxon>
        <taxon>Gentianales</taxon>
        <taxon>Apocynaceae</taxon>
        <taxon>Rauvolfioideae</taxon>
        <taxon>Vinceae</taxon>
        <taxon>Catharanthinae</taxon>
        <taxon>Catharanthus</taxon>
    </lineage>
</organism>
<dbReference type="EMBL" id="CM044704">
    <property type="protein sequence ID" value="KAI5668337.1"/>
    <property type="molecule type" value="Genomic_DNA"/>
</dbReference>
<dbReference type="Proteomes" id="UP001060085">
    <property type="component" value="Linkage Group LG04"/>
</dbReference>
<evidence type="ECO:0000313" key="1">
    <source>
        <dbReference type="EMBL" id="KAI5668337.1"/>
    </source>
</evidence>
<sequence>MVRSPIRITGIGNNVYTLLMNNKSCTCEKWQVYTLPSSHALAVCRESGTRADTYVPDIYLRETYRRTYEANFHPDLNENYWRHIPYNLTFYPPNMNKEREPFVKENFSAYLQQMKNGLLLMSRLKLLKKWQEWLRNNNVTCVEDLKGYFICFGLIFIQALGFWTMKIGSSELGYEIGSFELGYLNWIGFKII</sequence>
<evidence type="ECO:0000313" key="2">
    <source>
        <dbReference type="Proteomes" id="UP001060085"/>
    </source>
</evidence>